<dbReference type="KEGG" id="kpd:CW740_02890"/>
<dbReference type="PROSITE" id="PS50263">
    <property type="entry name" value="CN_HYDROLASE"/>
    <property type="match status" value="1"/>
</dbReference>
<dbReference type="InterPro" id="IPR003010">
    <property type="entry name" value="C-N_Hydrolase"/>
</dbReference>
<dbReference type="PANTHER" id="PTHR23088">
    <property type="entry name" value="NITRILASE-RELATED"/>
    <property type="match status" value="1"/>
</dbReference>
<reference evidence="3 4" key="1">
    <citation type="submission" date="2017-12" db="EMBL/GenBank/DDBJ databases">
        <title>Kangiella profundi FT102 completed genome.</title>
        <authorList>
            <person name="Xu J."/>
            <person name="Wang J."/>
            <person name="Lu Y."/>
        </authorList>
    </citation>
    <scope>NUCLEOTIDE SEQUENCE [LARGE SCALE GENOMIC DNA]</scope>
    <source>
        <strain evidence="3 4">FT102</strain>
    </source>
</reference>
<dbReference type="OrthoDB" id="9811121at2"/>
<dbReference type="InterPro" id="IPR045254">
    <property type="entry name" value="Nit1/2_C-N_Hydrolase"/>
</dbReference>
<protein>
    <submittedName>
        <fullName evidence="3">Carbon-nitrogen hydrolase family protein</fullName>
    </submittedName>
</protein>
<evidence type="ECO:0000256" key="1">
    <source>
        <dbReference type="ARBA" id="ARBA00022801"/>
    </source>
</evidence>
<dbReference type="PANTHER" id="PTHR23088:SF27">
    <property type="entry name" value="DEAMINATED GLUTATHIONE AMIDASE"/>
    <property type="match status" value="1"/>
</dbReference>
<dbReference type="EMBL" id="CP025120">
    <property type="protein sequence ID" value="AUD78240.1"/>
    <property type="molecule type" value="Genomic_DNA"/>
</dbReference>
<feature type="domain" description="CN hydrolase" evidence="2">
    <location>
        <begin position="8"/>
        <end position="256"/>
    </location>
</feature>
<gene>
    <name evidence="3" type="ORF">CW740_02890</name>
</gene>
<evidence type="ECO:0000313" key="4">
    <source>
        <dbReference type="Proteomes" id="UP000232693"/>
    </source>
</evidence>
<evidence type="ECO:0000313" key="3">
    <source>
        <dbReference type="EMBL" id="AUD78240.1"/>
    </source>
</evidence>
<sequence length="276" mass="31291">MMEMNKQLVVGLVQMTSSSRIEDNLERAEAIIEQLVEQGAEVIVLPESFALMEKYNGQKLEHLEQHGNGLIQSWMSSIARKQKVLLVGGTIAIQSDIESRPYARCYIYDEQGIELTHYDKIHMFDVSVKEGESYSESANTLAGERPVVFEWNNIKFGCSVCYDLRFPELYRYYQTHNVDVILAPSAFTLATGKVHWKLLLQARAVENLAFVVAPNQTGTHDNQRKTYGHSMTVDPWGAIVGELAEQQGGLLCNLDLSKIETIKEKFPVHQHRKLMS</sequence>
<proteinExistence type="predicted"/>
<dbReference type="Gene3D" id="3.60.110.10">
    <property type="entry name" value="Carbon-nitrogen hydrolase"/>
    <property type="match status" value="1"/>
</dbReference>
<evidence type="ECO:0000259" key="2">
    <source>
        <dbReference type="PROSITE" id="PS50263"/>
    </source>
</evidence>
<dbReference type="AlphaFoldDB" id="A0A2K9A671"/>
<keyword evidence="4" id="KW-1185">Reference proteome</keyword>
<organism evidence="3 4">
    <name type="scientific">Kangiella profundi</name>
    <dbReference type="NCBI Taxonomy" id="1561924"/>
    <lineage>
        <taxon>Bacteria</taxon>
        <taxon>Pseudomonadati</taxon>
        <taxon>Pseudomonadota</taxon>
        <taxon>Gammaproteobacteria</taxon>
        <taxon>Kangiellales</taxon>
        <taxon>Kangiellaceae</taxon>
        <taxon>Kangiella</taxon>
    </lineage>
</organism>
<accession>A0A2K9A671</accession>
<dbReference type="InterPro" id="IPR036526">
    <property type="entry name" value="C-N_Hydrolase_sf"/>
</dbReference>
<dbReference type="Pfam" id="PF00795">
    <property type="entry name" value="CN_hydrolase"/>
    <property type="match status" value="1"/>
</dbReference>
<keyword evidence="1 3" id="KW-0378">Hydrolase</keyword>
<dbReference type="SUPFAM" id="SSF56317">
    <property type="entry name" value="Carbon-nitrogen hydrolase"/>
    <property type="match status" value="1"/>
</dbReference>
<dbReference type="CDD" id="cd07572">
    <property type="entry name" value="nit"/>
    <property type="match status" value="1"/>
</dbReference>
<dbReference type="Proteomes" id="UP000232693">
    <property type="component" value="Chromosome"/>
</dbReference>
<dbReference type="GO" id="GO:0016811">
    <property type="term" value="F:hydrolase activity, acting on carbon-nitrogen (but not peptide) bonds, in linear amides"/>
    <property type="evidence" value="ECO:0007669"/>
    <property type="project" value="InterPro"/>
</dbReference>
<name>A0A2K9A671_9GAMM</name>